<reference evidence="6 7" key="1">
    <citation type="journal article" date="2024" name="Nat. Commun.">
        <title>Phylogenomics reveals the evolutionary origins of lichenization in chlorophyte algae.</title>
        <authorList>
            <person name="Puginier C."/>
            <person name="Libourel C."/>
            <person name="Otte J."/>
            <person name="Skaloud P."/>
            <person name="Haon M."/>
            <person name="Grisel S."/>
            <person name="Petersen M."/>
            <person name="Berrin J.G."/>
            <person name="Delaux P.M."/>
            <person name="Dal Grande F."/>
            <person name="Keller J."/>
        </authorList>
    </citation>
    <scope>NUCLEOTIDE SEQUENCE [LARGE SCALE GENOMIC DNA]</scope>
    <source>
        <strain evidence="6 7">SAG 245.80</strain>
    </source>
</reference>
<organism evidence="6 7">
    <name type="scientific">Elliptochloris bilobata</name>
    <dbReference type="NCBI Taxonomy" id="381761"/>
    <lineage>
        <taxon>Eukaryota</taxon>
        <taxon>Viridiplantae</taxon>
        <taxon>Chlorophyta</taxon>
        <taxon>core chlorophytes</taxon>
        <taxon>Trebouxiophyceae</taxon>
        <taxon>Trebouxiophyceae incertae sedis</taxon>
        <taxon>Elliptochloris clade</taxon>
        <taxon>Elliptochloris</taxon>
    </lineage>
</organism>
<dbReference type="GO" id="GO:0009986">
    <property type="term" value="C:cell surface"/>
    <property type="evidence" value="ECO:0007669"/>
    <property type="project" value="TreeGrafter"/>
</dbReference>
<dbReference type="PANTHER" id="PTHR14949:SF57">
    <property type="entry name" value="EGF-LIKE DOMAIN-CONTAINING PROTEIN"/>
    <property type="match status" value="1"/>
</dbReference>
<dbReference type="PANTHER" id="PTHR14949">
    <property type="entry name" value="EGF-LIKE-DOMAIN, MULTIPLE 7, 8"/>
    <property type="match status" value="1"/>
</dbReference>
<keyword evidence="2 3" id="KW-1015">Disulfide bond</keyword>
<evidence type="ECO:0000256" key="4">
    <source>
        <dbReference type="SAM" id="Phobius"/>
    </source>
</evidence>
<dbReference type="PROSITE" id="PS00022">
    <property type="entry name" value="EGF_1"/>
    <property type="match status" value="2"/>
</dbReference>
<gene>
    <name evidence="6" type="ORF">WJX81_002486</name>
</gene>
<comment type="caution">
    <text evidence="6">The sequence shown here is derived from an EMBL/GenBank/DDBJ whole genome shotgun (WGS) entry which is preliminary data.</text>
</comment>
<dbReference type="SMART" id="SM00181">
    <property type="entry name" value="EGF"/>
    <property type="match status" value="2"/>
</dbReference>
<dbReference type="Pfam" id="PF07974">
    <property type="entry name" value="EGF_2"/>
    <property type="match status" value="1"/>
</dbReference>
<evidence type="ECO:0000256" key="1">
    <source>
        <dbReference type="ARBA" id="ARBA00022729"/>
    </source>
</evidence>
<keyword evidence="7" id="KW-1185">Reference proteome</keyword>
<evidence type="ECO:0000313" key="7">
    <source>
        <dbReference type="Proteomes" id="UP001445335"/>
    </source>
</evidence>
<dbReference type="GO" id="GO:0005576">
    <property type="term" value="C:extracellular region"/>
    <property type="evidence" value="ECO:0007669"/>
    <property type="project" value="TreeGrafter"/>
</dbReference>
<accession>A0AAW1SAG4</accession>
<feature type="disulfide bond" evidence="3">
    <location>
        <begin position="491"/>
        <end position="501"/>
    </location>
</feature>
<dbReference type="PROSITE" id="PS01186">
    <property type="entry name" value="EGF_2"/>
    <property type="match status" value="1"/>
</dbReference>
<keyword evidence="4" id="KW-1133">Transmembrane helix</keyword>
<name>A0AAW1SAG4_9CHLO</name>
<feature type="disulfide bond" evidence="3">
    <location>
        <begin position="509"/>
        <end position="518"/>
    </location>
</feature>
<evidence type="ECO:0000256" key="2">
    <source>
        <dbReference type="ARBA" id="ARBA00023157"/>
    </source>
</evidence>
<feature type="transmembrane region" description="Helical" evidence="4">
    <location>
        <begin position="718"/>
        <end position="744"/>
    </location>
</feature>
<protein>
    <recommendedName>
        <fullName evidence="5">EGF-like domain-containing protein</fullName>
    </recommendedName>
</protein>
<dbReference type="Gene3D" id="2.10.25.10">
    <property type="entry name" value="Laminin"/>
    <property type="match status" value="1"/>
</dbReference>
<dbReference type="Proteomes" id="UP001445335">
    <property type="component" value="Unassembled WGS sequence"/>
</dbReference>
<feature type="domain" description="EGF-like" evidence="5">
    <location>
        <begin position="487"/>
        <end position="519"/>
    </location>
</feature>
<keyword evidence="1" id="KW-0732">Signal</keyword>
<dbReference type="InterPro" id="IPR000742">
    <property type="entry name" value="EGF"/>
</dbReference>
<dbReference type="InterPro" id="IPR050969">
    <property type="entry name" value="Dev_Signal_Modulators"/>
</dbReference>
<evidence type="ECO:0000313" key="6">
    <source>
        <dbReference type="EMBL" id="KAK9843435.1"/>
    </source>
</evidence>
<feature type="domain" description="EGF-like" evidence="5">
    <location>
        <begin position="329"/>
        <end position="365"/>
    </location>
</feature>
<keyword evidence="4" id="KW-0812">Transmembrane</keyword>
<keyword evidence="3" id="KW-0245">EGF-like domain</keyword>
<dbReference type="Gene3D" id="2.60.120.260">
    <property type="entry name" value="Galactose-binding domain-like"/>
    <property type="match status" value="1"/>
</dbReference>
<dbReference type="InterPro" id="IPR013111">
    <property type="entry name" value="EGF_extracell"/>
</dbReference>
<dbReference type="GO" id="GO:0005102">
    <property type="term" value="F:signaling receptor binding"/>
    <property type="evidence" value="ECO:0007669"/>
    <property type="project" value="TreeGrafter"/>
</dbReference>
<dbReference type="PROSITE" id="PS50026">
    <property type="entry name" value="EGF_3"/>
    <property type="match status" value="2"/>
</dbReference>
<evidence type="ECO:0000256" key="3">
    <source>
        <dbReference type="PROSITE-ProRule" id="PRU00076"/>
    </source>
</evidence>
<evidence type="ECO:0000259" key="5">
    <source>
        <dbReference type="PROSITE" id="PS50026"/>
    </source>
</evidence>
<comment type="caution">
    <text evidence="3">Lacks conserved residue(s) required for the propagation of feature annotation.</text>
</comment>
<feature type="disulfide bond" evidence="3">
    <location>
        <begin position="355"/>
        <end position="364"/>
    </location>
</feature>
<sequence length="766" mass="83427">MRIFGALANGEDMTHNCQDQHCNALQPSQWMCFAVPLEWNNATGTPWQYLTVQLTRESEDLAGDPDLYGLFYGGTAGAGKAVDTATFAYDFRETSSSTHRSVVKKVSRHAFDRPGQAMDYTGVFICVKAYGSANLTYSLRAVPTMCPADFTPQGDQLLCSSLVGRGEQRHSGCSADGTCQCLAPYAKPVASVYDNLGFEDCSARVEEAEGLTQAAPFVAQHVQLTPKDWAFYSFNVTEDDYQVVVNVDSENDTHCTNLGYTGLFVKYGQPPGWRYGQWDFRPEWDYYSERESDLEIRFDATHSAWQTGRYFVGVNGDDAHNCSFTLSITKYSCPLNCSGRGTCQHLDNGTRTCLCDKGFFGADCGNEAARLVWDTLLARENAAFEYDFFQLPDLNPSALTHSIEVSIKASFRSAGYGQWSVSRPALLLLQGDHPSNDVYTLKQVLQEHNTTYEIILCRSQLTQGLWRAAIYNPMHIYKVSYNLTVSRSAACLNNCSQHGTCTADGLCHCEGDWTGGDCSVSLAHHCAQGTRRATPMPSQAGTCWQECHCTDAGACAFTSECVAFTCDKPGMRRRGTAPECVADECSQARWNETDAHVCQLPCNCPANGGRCTLGASCAPRNFTCKPGFARFSDGQPKCYKASCQEASLHELPGAGPVGGGRAFGVCRCQGEEREGAERCAVAQALSVARVVCDDGYALTGASAEALGGTCVPVRRGTAAWAVVLWALFAALLGVGAGGGLLWWYEQRLKRAGLNEALFELALDQGF</sequence>
<keyword evidence="4" id="KW-0472">Membrane</keyword>
<feature type="disulfide bond" evidence="3">
    <location>
        <begin position="333"/>
        <end position="343"/>
    </location>
</feature>
<proteinExistence type="predicted"/>
<dbReference type="EMBL" id="JALJOU010000006">
    <property type="protein sequence ID" value="KAK9843435.1"/>
    <property type="molecule type" value="Genomic_DNA"/>
</dbReference>
<dbReference type="AlphaFoldDB" id="A0AAW1SAG4"/>